<dbReference type="PaxDb" id="65489-OBART10G06200.1"/>
<dbReference type="HOGENOM" id="CLU_2658372_0_0_1"/>
<proteinExistence type="predicted"/>
<protein>
    <submittedName>
        <fullName evidence="1">Uncharacterized protein</fullName>
    </submittedName>
</protein>
<reference evidence="1" key="1">
    <citation type="journal article" date="2009" name="Rice">
        <title>De Novo Next Generation Sequencing of Plant Genomes.</title>
        <authorList>
            <person name="Rounsley S."/>
            <person name="Marri P.R."/>
            <person name="Yu Y."/>
            <person name="He R."/>
            <person name="Sisneros N."/>
            <person name="Goicoechea J.L."/>
            <person name="Lee S.J."/>
            <person name="Angelova A."/>
            <person name="Kudrna D."/>
            <person name="Luo M."/>
            <person name="Affourtit J."/>
            <person name="Desany B."/>
            <person name="Knight J."/>
            <person name="Niazi F."/>
            <person name="Egholm M."/>
            <person name="Wing R.A."/>
        </authorList>
    </citation>
    <scope>NUCLEOTIDE SEQUENCE [LARGE SCALE GENOMIC DNA]</scope>
    <source>
        <strain evidence="1">cv. IRGC 105608</strain>
    </source>
</reference>
<dbReference type="Proteomes" id="UP000026960">
    <property type="component" value="Chromosome 10"/>
</dbReference>
<reference evidence="1" key="2">
    <citation type="submission" date="2015-03" db="UniProtKB">
        <authorList>
            <consortium name="EnsemblPlants"/>
        </authorList>
    </citation>
    <scope>IDENTIFICATION</scope>
</reference>
<dbReference type="AlphaFoldDB" id="A0A0D3HCE2"/>
<dbReference type="Gramene" id="OBART10G06200.1">
    <property type="protein sequence ID" value="OBART10G06200.1"/>
    <property type="gene ID" value="OBART10G06200"/>
</dbReference>
<evidence type="ECO:0000313" key="2">
    <source>
        <dbReference type="Proteomes" id="UP000026960"/>
    </source>
</evidence>
<accession>A0A0D3HCE2</accession>
<evidence type="ECO:0000313" key="1">
    <source>
        <dbReference type="EnsemblPlants" id="OBART10G06200.1"/>
    </source>
</evidence>
<name>A0A0D3HCE2_9ORYZ</name>
<organism evidence="1">
    <name type="scientific">Oryza barthii</name>
    <dbReference type="NCBI Taxonomy" id="65489"/>
    <lineage>
        <taxon>Eukaryota</taxon>
        <taxon>Viridiplantae</taxon>
        <taxon>Streptophyta</taxon>
        <taxon>Embryophyta</taxon>
        <taxon>Tracheophyta</taxon>
        <taxon>Spermatophyta</taxon>
        <taxon>Magnoliopsida</taxon>
        <taxon>Liliopsida</taxon>
        <taxon>Poales</taxon>
        <taxon>Poaceae</taxon>
        <taxon>BOP clade</taxon>
        <taxon>Oryzoideae</taxon>
        <taxon>Oryzeae</taxon>
        <taxon>Oryzinae</taxon>
        <taxon>Oryza</taxon>
    </lineage>
</organism>
<dbReference type="EnsemblPlants" id="OBART10G06200.1">
    <property type="protein sequence ID" value="OBART10G06200.1"/>
    <property type="gene ID" value="OBART10G06200"/>
</dbReference>
<sequence length="76" mass="8893">MVKHWIVKISISMSGGKREWTLPVLAHFAHDVLLDWFQLLLSLRSLHLARLEKLLKNRDARMQHWLEDPEIADAPA</sequence>
<keyword evidence="2" id="KW-1185">Reference proteome</keyword>